<dbReference type="Gene3D" id="3.90.220.20">
    <property type="entry name" value="DNA methylase specificity domains"/>
    <property type="match status" value="1"/>
</dbReference>
<reference evidence="3" key="2">
    <citation type="journal article" date="2014" name="ISME J.">
        <title>Microbial stratification in low pH oxic and suboxic macroscopic growths along an acid mine drainage.</title>
        <authorList>
            <person name="Mendez-Garcia C."/>
            <person name="Mesa V."/>
            <person name="Sprenger R.R."/>
            <person name="Richter M."/>
            <person name="Diez M.S."/>
            <person name="Solano J."/>
            <person name="Bargiela R."/>
            <person name="Golyshina O.V."/>
            <person name="Manteca A."/>
            <person name="Ramos J.L."/>
            <person name="Gallego J.R."/>
            <person name="Llorente I."/>
            <person name="Martins Dos Santos V.A."/>
            <person name="Jensen O.N."/>
            <person name="Pelaez A.I."/>
            <person name="Sanchez J."/>
            <person name="Ferrer M."/>
        </authorList>
    </citation>
    <scope>NUCLEOTIDE SEQUENCE</scope>
</reference>
<keyword evidence="1" id="KW-0680">Restriction system</keyword>
<evidence type="ECO:0000256" key="1">
    <source>
        <dbReference type="ARBA" id="ARBA00022747"/>
    </source>
</evidence>
<gene>
    <name evidence="3" type="ORF">B2A_12006</name>
</gene>
<sequence>MTIELGEVMASKSGSVDPAKFLDEIFDLYSIPAFDRGEPEVVAGREIGSAKQIVGPEDVLLSKIVPHIRRAWVVGANRGRRIIASGEWIVFRSP</sequence>
<dbReference type="GO" id="GO:0009307">
    <property type="term" value="P:DNA restriction-modification system"/>
    <property type="evidence" value="ECO:0007669"/>
    <property type="project" value="UniProtKB-KW"/>
</dbReference>
<reference evidence="3" key="1">
    <citation type="submission" date="2013-08" db="EMBL/GenBank/DDBJ databases">
        <authorList>
            <person name="Mendez C."/>
            <person name="Richter M."/>
            <person name="Ferrer M."/>
            <person name="Sanchez J."/>
        </authorList>
    </citation>
    <scope>NUCLEOTIDE SEQUENCE</scope>
</reference>
<dbReference type="AlphaFoldDB" id="T1A4Q4"/>
<dbReference type="GO" id="GO:0003677">
    <property type="term" value="F:DNA binding"/>
    <property type="evidence" value="ECO:0007669"/>
    <property type="project" value="UniProtKB-KW"/>
</dbReference>
<evidence type="ECO:0000313" key="3">
    <source>
        <dbReference type="EMBL" id="EQD36840.1"/>
    </source>
</evidence>
<keyword evidence="2" id="KW-0238">DNA-binding</keyword>
<name>T1A4Q4_9ZZZZ</name>
<dbReference type="InterPro" id="IPR044946">
    <property type="entry name" value="Restrct_endonuc_typeI_TRD_sf"/>
</dbReference>
<dbReference type="EMBL" id="AUZZ01008664">
    <property type="protein sequence ID" value="EQD36840.1"/>
    <property type="molecule type" value="Genomic_DNA"/>
</dbReference>
<organism evidence="3">
    <name type="scientific">mine drainage metagenome</name>
    <dbReference type="NCBI Taxonomy" id="410659"/>
    <lineage>
        <taxon>unclassified sequences</taxon>
        <taxon>metagenomes</taxon>
        <taxon>ecological metagenomes</taxon>
    </lineage>
</organism>
<comment type="caution">
    <text evidence="3">The sequence shown here is derived from an EMBL/GenBank/DDBJ whole genome shotgun (WGS) entry which is preliminary data.</text>
</comment>
<feature type="non-terminal residue" evidence="3">
    <location>
        <position position="94"/>
    </location>
</feature>
<protein>
    <submittedName>
        <fullName evidence="3">Type I restriction/modification system specificity determinant hsdS</fullName>
    </submittedName>
</protein>
<evidence type="ECO:0000256" key="2">
    <source>
        <dbReference type="ARBA" id="ARBA00023125"/>
    </source>
</evidence>
<proteinExistence type="predicted"/>
<accession>T1A4Q4</accession>